<dbReference type="Proteomes" id="UP000789524">
    <property type="component" value="Unassembled WGS sequence"/>
</dbReference>
<reference evidence="1" key="1">
    <citation type="submission" date="2021-09" db="EMBL/GenBank/DDBJ databases">
        <authorList>
            <person name="Martin H S."/>
        </authorList>
    </citation>
    <scope>NUCLEOTIDE SEQUENCE</scope>
</reference>
<gene>
    <name evidence="1" type="ORF">DCHRY22_LOCUS4886</name>
</gene>
<comment type="caution">
    <text evidence="1">The sequence shown here is derived from an EMBL/GenBank/DDBJ whole genome shotgun (WGS) entry which is preliminary data.</text>
</comment>
<dbReference type="EMBL" id="CAKASE010000050">
    <property type="protein sequence ID" value="CAG9563790.1"/>
    <property type="molecule type" value="Genomic_DNA"/>
</dbReference>
<accession>A0A8J2QJH6</accession>
<dbReference type="AlphaFoldDB" id="A0A8J2QJH6"/>
<proteinExistence type="predicted"/>
<evidence type="ECO:0000313" key="2">
    <source>
        <dbReference type="Proteomes" id="UP000789524"/>
    </source>
</evidence>
<sequence length="238" mass="26573">MVRKMGIRAVLSQFDETGSPGAHKAKEISGCGHDVNRRVRRITNTDLRTPSPLITDLTWSTRNEHTLVRNSPHTKESQARDLKMESIGLLLRFINSEGGSEVDNAGNTLLTTAALSVLAILAVHGAPVAIIAVRNFIQFVVARWLRPRKSFPQWIPLHLILVRYCSRSCSPVSKKDGESYVKEIEYRLWRRQLSECGEGGSCQDLCYWHTELAEAIRATGLTRLIAGPQDAGELKRSD</sequence>
<keyword evidence="2" id="KW-1185">Reference proteome</keyword>
<organism evidence="1 2">
    <name type="scientific">Danaus chrysippus</name>
    <name type="common">African queen</name>
    <dbReference type="NCBI Taxonomy" id="151541"/>
    <lineage>
        <taxon>Eukaryota</taxon>
        <taxon>Metazoa</taxon>
        <taxon>Ecdysozoa</taxon>
        <taxon>Arthropoda</taxon>
        <taxon>Hexapoda</taxon>
        <taxon>Insecta</taxon>
        <taxon>Pterygota</taxon>
        <taxon>Neoptera</taxon>
        <taxon>Endopterygota</taxon>
        <taxon>Lepidoptera</taxon>
        <taxon>Glossata</taxon>
        <taxon>Ditrysia</taxon>
        <taxon>Papilionoidea</taxon>
        <taxon>Nymphalidae</taxon>
        <taxon>Danainae</taxon>
        <taxon>Danaini</taxon>
        <taxon>Danaina</taxon>
        <taxon>Danaus</taxon>
        <taxon>Anosia</taxon>
    </lineage>
</organism>
<name>A0A8J2QJH6_9NEOP</name>
<evidence type="ECO:0000313" key="1">
    <source>
        <dbReference type="EMBL" id="CAG9563790.1"/>
    </source>
</evidence>
<protein>
    <submittedName>
        <fullName evidence="1">(African queen) hypothetical protein</fullName>
    </submittedName>
</protein>